<dbReference type="Proteomes" id="UP000070383">
    <property type="component" value="Unassembled WGS sequence"/>
</dbReference>
<protein>
    <submittedName>
        <fullName evidence="1">Uncharacterized protein</fullName>
    </submittedName>
</protein>
<sequence length="46" mass="5268">MKKFRFLALVLVMLLTQFLYNINESLADDEDNIIMIKSITCGSDSI</sequence>
<dbReference type="RefSeq" id="WP_156440813.1">
    <property type="nucleotide sequence ID" value="NZ_CAMPNK010000017.1"/>
</dbReference>
<gene>
    <name evidence="1" type="ORF">HMPREF3200_01921</name>
</gene>
<evidence type="ECO:0000313" key="1">
    <source>
        <dbReference type="EMBL" id="KWZ75757.1"/>
    </source>
</evidence>
<organism evidence="1 2">
    <name type="scientific">Anaerococcus tetradius</name>
    <dbReference type="NCBI Taxonomy" id="33036"/>
    <lineage>
        <taxon>Bacteria</taxon>
        <taxon>Bacillati</taxon>
        <taxon>Bacillota</taxon>
        <taxon>Tissierellia</taxon>
        <taxon>Tissierellales</taxon>
        <taxon>Peptoniphilaceae</taxon>
        <taxon>Anaerococcus</taxon>
    </lineage>
</organism>
<reference evidence="2" key="1">
    <citation type="submission" date="2016-01" db="EMBL/GenBank/DDBJ databases">
        <authorList>
            <person name="Mitreva M."/>
            <person name="Pepin K.H."/>
            <person name="Mihindukulasuriya K.A."/>
            <person name="Fulton R."/>
            <person name="Fronick C."/>
            <person name="O'Laughlin M."/>
            <person name="Miner T."/>
            <person name="Herter B."/>
            <person name="Rosa B.A."/>
            <person name="Cordes M."/>
            <person name="Tomlinson C."/>
            <person name="Wollam A."/>
            <person name="Palsikar V.B."/>
            <person name="Mardis E.R."/>
            <person name="Wilson R.K."/>
        </authorList>
    </citation>
    <scope>NUCLEOTIDE SEQUENCE [LARGE SCALE GENOMIC DNA]</scope>
    <source>
        <strain evidence="2">MJR8151</strain>
    </source>
</reference>
<dbReference type="PATRIC" id="fig|33036.3.peg.1899"/>
<keyword evidence="2" id="KW-1185">Reference proteome</keyword>
<dbReference type="EMBL" id="LRPM01000105">
    <property type="protein sequence ID" value="KWZ75757.1"/>
    <property type="molecule type" value="Genomic_DNA"/>
</dbReference>
<comment type="caution">
    <text evidence="1">The sequence shown here is derived from an EMBL/GenBank/DDBJ whole genome shotgun (WGS) entry which is preliminary data.</text>
</comment>
<proteinExistence type="predicted"/>
<name>A0A133K8C5_9FIRM</name>
<dbReference type="AlphaFoldDB" id="A0A133K8C5"/>
<evidence type="ECO:0000313" key="2">
    <source>
        <dbReference type="Proteomes" id="UP000070383"/>
    </source>
</evidence>
<accession>A0A133K8C5</accession>